<dbReference type="PROSITE" id="PS51257">
    <property type="entry name" value="PROKAR_LIPOPROTEIN"/>
    <property type="match status" value="1"/>
</dbReference>
<keyword evidence="2" id="KW-0732">Signal</keyword>
<name>A0A7D4TF96_9MICO</name>
<dbReference type="EMBL" id="CP054038">
    <property type="protein sequence ID" value="QKJ19200.1"/>
    <property type="molecule type" value="Genomic_DNA"/>
</dbReference>
<dbReference type="AlphaFoldDB" id="A0A7D4TF96"/>
<evidence type="ECO:0000313" key="3">
    <source>
        <dbReference type="EMBL" id="QKJ19200.1"/>
    </source>
</evidence>
<gene>
    <name evidence="3" type="ORF">HQM25_07340</name>
</gene>
<dbReference type="Proteomes" id="UP000502498">
    <property type="component" value="Chromosome"/>
</dbReference>
<evidence type="ECO:0000256" key="2">
    <source>
        <dbReference type="SAM" id="SignalP"/>
    </source>
</evidence>
<feature type="signal peptide" evidence="2">
    <location>
        <begin position="1"/>
        <end position="27"/>
    </location>
</feature>
<sequence>MPRLHPRVLAPIGLVAATLLLASCAGAAAPESQPDTEPTTVTTETEAPAPEATLEPADEQPEPGDAPTCETLISASLVADFEEIGWTVREDPFYIGDLELTDGIQCVWADFEGPAGDHLQMFGWGPISAEEAESAQDQLIAQGWQREDGSSGVYITENSQTTIATDDDGYGMTYLFGDGVVTFADTKQGLVLIDWPRG</sequence>
<evidence type="ECO:0000256" key="1">
    <source>
        <dbReference type="SAM" id="MobiDB-lite"/>
    </source>
</evidence>
<organism evidence="3 4">
    <name type="scientific">Microbacterium hominis</name>
    <dbReference type="NCBI Taxonomy" id="162426"/>
    <lineage>
        <taxon>Bacteria</taxon>
        <taxon>Bacillati</taxon>
        <taxon>Actinomycetota</taxon>
        <taxon>Actinomycetes</taxon>
        <taxon>Micrococcales</taxon>
        <taxon>Microbacteriaceae</taxon>
        <taxon>Microbacterium</taxon>
    </lineage>
</organism>
<accession>A0A7D4TF96</accession>
<feature type="compositionally biased region" description="Low complexity" evidence="1">
    <location>
        <begin position="36"/>
        <end position="55"/>
    </location>
</feature>
<evidence type="ECO:0008006" key="5">
    <source>
        <dbReference type="Google" id="ProtNLM"/>
    </source>
</evidence>
<dbReference type="RefSeq" id="WP_172989641.1">
    <property type="nucleotide sequence ID" value="NZ_CP054038.1"/>
</dbReference>
<feature type="chain" id="PRO_5028801925" description="Nitrate ABC transporter substrate-binding protein" evidence="2">
    <location>
        <begin position="28"/>
        <end position="198"/>
    </location>
</feature>
<protein>
    <recommendedName>
        <fullName evidence="5">Nitrate ABC transporter substrate-binding protein</fullName>
    </recommendedName>
</protein>
<feature type="region of interest" description="Disordered" evidence="1">
    <location>
        <begin position="28"/>
        <end position="67"/>
    </location>
</feature>
<evidence type="ECO:0000313" key="4">
    <source>
        <dbReference type="Proteomes" id="UP000502498"/>
    </source>
</evidence>
<proteinExistence type="predicted"/>
<reference evidence="3 4" key="1">
    <citation type="submission" date="2020-05" db="EMBL/GenBank/DDBJ databases">
        <title>Strain PA2F3 complete genome.</title>
        <authorList>
            <person name="Kim Y.-S."/>
            <person name="Kim S.-J."/>
            <person name="Jung H.-k."/>
            <person name="Kim S.-E."/>
            <person name="Kim K.-H."/>
        </authorList>
    </citation>
    <scope>NUCLEOTIDE SEQUENCE [LARGE SCALE GENOMIC DNA]</scope>
    <source>
        <strain evidence="3 4">PA2F3</strain>
    </source>
</reference>